<evidence type="ECO:0000313" key="3">
    <source>
        <dbReference type="Proteomes" id="UP000821853"/>
    </source>
</evidence>
<evidence type="ECO:0008006" key="4">
    <source>
        <dbReference type="Google" id="ProtNLM"/>
    </source>
</evidence>
<dbReference type="EMBL" id="JABSTR010000007">
    <property type="protein sequence ID" value="KAH9375569.1"/>
    <property type="molecule type" value="Genomic_DNA"/>
</dbReference>
<name>A0A9J6GKZ1_HAELO</name>
<keyword evidence="3" id="KW-1185">Reference proteome</keyword>
<keyword evidence="1" id="KW-0732">Signal</keyword>
<organism evidence="2 3">
    <name type="scientific">Haemaphysalis longicornis</name>
    <name type="common">Bush tick</name>
    <dbReference type="NCBI Taxonomy" id="44386"/>
    <lineage>
        <taxon>Eukaryota</taxon>
        <taxon>Metazoa</taxon>
        <taxon>Ecdysozoa</taxon>
        <taxon>Arthropoda</taxon>
        <taxon>Chelicerata</taxon>
        <taxon>Arachnida</taxon>
        <taxon>Acari</taxon>
        <taxon>Parasitiformes</taxon>
        <taxon>Ixodida</taxon>
        <taxon>Ixodoidea</taxon>
        <taxon>Ixodidae</taxon>
        <taxon>Haemaphysalinae</taxon>
        <taxon>Haemaphysalis</taxon>
    </lineage>
</organism>
<dbReference type="PANTHER" id="PTHR33964:SF1">
    <property type="entry name" value="RE45066P"/>
    <property type="match status" value="1"/>
</dbReference>
<protein>
    <recommendedName>
        <fullName evidence="4">Secreted protein</fullName>
    </recommendedName>
</protein>
<feature type="chain" id="PRO_5039922119" description="Secreted protein" evidence="1">
    <location>
        <begin position="24"/>
        <end position="233"/>
    </location>
</feature>
<comment type="caution">
    <text evidence="2">The sequence shown here is derived from an EMBL/GenBank/DDBJ whole genome shotgun (WGS) entry which is preliminary data.</text>
</comment>
<accession>A0A9J6GKZ1</accession>
<reference evidence="2 3" key="1">
    <citation type="journal article" date="2020" name="Cell">
        <title>Large-Scale Comparative Analyses of Tick Genomes Elucidate Their Genetic Diversity and Vector Capacities.</title>
        <authorList>
            <consortium name="Tick Genome and Microbiome Consortium (TIGMIC)"/>
            <person name="Jia N."/>
            <person name="Wang J."/>
            <person name="Shi W."/>
            <person name="Du L."/>
            <person name="Sun Y."/>
            <person name="Zhan W."/>
            <person name="Jiang J.F."/>
            <person name="Wang Q."/>
            <person name="Zhang B."/>
            <person name="Ji P."/>
            <person name="Bell-Sakyi L."/>
            <person name="Cui X.M."/>
            <person name="Yuan T.T."/>
            <person name="Jiang B.G."/>
            <person name="Yang W.F."/>
            <person name="Lam T.T."/>
            <person name="Chang Q.C."/>
            <person name="Ding S.J."/>
            <person name="Wang X.J."/>
            <person name="Zhu J.G."/>
            <person name="Ruan X.D."/>
            <person name="Zhao L."/>
            <person name="Wei J.T."/>
            <person name="Ye R.Z."/>
            <person name="Que T.C."/>
            <person name="Du C.H."/>
            <person name="Zhou Y.H."/>
            <person name="Cheng J.X."/>
            <person name="Dai P.F."/>
            <person name="Guo W.B."/>
            <person name="Han X.H."/>
            <person name="Huang E.J."/>
            <person name="Li L.F."/>
            <person name="Wei W."/>
            <person name="Gao Y.C."/>
            <person name="Liu J.Z."/>
            <person name="Shao H.Z."/>
            <person name="Wang X."/>
            <person name="Wang C.C."/>
            <person name="Yang T.C."/>
            <person name="Huo Q.B."/>
            <person name="Li W."/>
            <person name="Chen H.Y."/>
            <person name="Chen S.E."/>
            <person name="Zhou L.G."/>
            <person name="Ni X.B."/>
            <person name="Tian J.H."/>
            <person name="Sheng Y."/>
            <person name="Liu T."/>
            <person name="Pan Y.S."/>
            <person name="Xia L.Y."/>
            <person name="Li J."/>
            <person name="Zhao F."/>
            <person name="Cao W.C."/>
        </authorList>
    </citation>
    <scope>NUCLEOTIDE SEQUENCE [LARGE SCALE GENOMIC DNA]</scope>
    <source>
        <strain evidence="2">HaeL-2018</strain>
    </source>
</reference>
<proteinExistence type="predicted"/>
<dbReference type="AlphaFoldDB" id="A0A9J6GKZ1"/>
<gene>
    <name evidence="2" type="ORF">HPB48_005050</name>
</gene>
<dbReference type="PANTHER" id="PTHR33964">
    <property type="entry name" value="RE45066P-RELATED"/>
    <property type="match status" value="1"/>
</dbReference>
<evidence type="ECO:0000256" key="1">
    <source>
        <dbReference type="SAM" id="SignalP"/>
    </source>
</evidence>
<dbReference type="Proteomes" id="UP000821853">
    <property type="component" value="Chromosome 5"/>
</dbReference>
<dbReference type="VEuPathDB" id="VectorBase:HLOH_059415"/>
<evidence type="ECO:0000313" key="2">
    <source>
        <dbReference type="EMBL" id="KAH9375569.1"/>
    </source>
</evidence>
<dbReference type="OrthoDB" id="10051804at2759"/>
<dbReference type="OMA" id="HKSEACA"/>
<sequence length="233" mass="24999">MTPVCCKSFVHVFAAGVVGFTWAAPKADCDIKKLDACAADLFIFASSDKVPVTPEELEPYCKKQEQSLSCAGDHMKHCTDSIVQGIGSIFLDDIKAEIEGRCETSTSYSQDFLKHAPCLNKAGAGFHKCLRGLTADLDQAARLPNKQRIGGACCKFNIFEACVRKAVQGQCGAQTLEFAEGIVEKYAGELLGTVCTAYRSGDKCKNIQFDSTPGDKNLKAVLTPLIKVSSALG</sequence>
<feature type="signal peptide" evidence="1">
    <location>
        <begin position="1"/>
        <end position="23"/>
    </location>
</feature>